<proteinExistence type="predicted"/>
<feature type="chain" id="PRO_5019419996" evidence="1">
    <location>
        <begin position="34"/>
        <end position="180"/>
    </location>
</feature>
<evidence type="ECO:0000256" key="1">
    <source>
        <dbReference type="SAM" id="SignalP"/>
    </source>
</evidence>
<name>A0A3S9B5F3_9HYPH</name>
<dbReference type="EMBL" id="CP032509">
    <property type="protein sequence ID" value="AZN72162.1"/>
    <property type="molecule type" value="Genomic_DNA"/>
</dbReference>
<evidence type="ECO:0000313" key="2">
    <source>
        <dbReference type="EMBL" id="AZN72162.1"/>
    </source>
</evidence>
<feature type="signal peptide" evidence="1">
    <location>
        <begin position="1"/>
        <end position="33"/>
    </location>
</feature>
<organism evidence="2 3">
    <name type="scientific">Georhizobium profundi</name>
    <dbReference type="NCBI Taxonomy" id="2341112"/>
    <lineage>
        <taxon>Bacteria</taxon>
        <taxon>Pseudomonadati</taxon>
        <taxon>Pseudomonadota</taxon>
        <taxon>Alphaproteobacteria</taxon>
        <taxon>Hyphomicrobiales</taxon>
        <taxon>Rhizobiaceae</taxon>
        <taxon>Georhizobium</taxon>
    </lineage>
</organism>
<keyword evidence="3" id="KW-1185">Reference proteome</keyword>
<dbReference type="KEGG" id="abaw:D5400_13535"/>
<dbReference type="Proteomes" id="UP000268192">
    <property type="component" value="Chromosome"/>
</dbReference>
<keyword evidence="1" id="KW-0732">Signal</keyword>
<gene>
    <name evidence="2" type="ORF">D5400_13535</name>
</gene>
<sequence>MLQEMPAVMLKRPIHALALAVALAVAAPTAAYAQEPSDLAEGLSPRLLFVVSGGFWQTIEAAGETTEGEAEDPADAEPDQRGYYRALAIRSEDNSSRLYLQRVALTENGPELLETTEITEVTERSGYITDIRPENSAGVSASQGFAAFIYIKDAPDAPEPDMLELFVDEFGELTLNGASN</sequence>
<reference evidence="2 3" key="1">
    <citation type="submission" date="2018-09" db="EMBL/GenBank/DDBJ databases">
        <title>Marinorhizobium profundi gen. nov., sp. nov., isolated from a deep-sea sediment sample from the New Britain Trench and proposal of Marinorhizobiaceae fam. nov. in the order Rhizobiales of the class Alphaproteobacteria.</title>
        <authorList>
            <person name="Cao J."/>
        </authorList>
    </citation>
    <scope>NUCLEOTIDE SEQUENCE [LARGE SCALE GENOMIC DNA]</scope>
    <source>
        <strain evidence="2 3">WS11</strain>
    </source>
</reference>
<dbReference type="AlphaFoldDB" id="A0A3S9B5F3"/>
<accession>A0A3S9B5F3</accession>
<evidence type="ECO:0000313" key="3">
    <source>
        <dbReference type="Proteomes" id="UP000268192"/>
    </source>
</evidence>
<protein>
    <submittedName>
        <fullName evidence="2">Uncharacterized protein</fullName>
    </submittedName>
</protein>